<protein>
    <recommendedName>
        <fullName evidence="5">SHSP domain-containing protein</fullName>
    </recommendedName>
</protein>
<evidence type="ECO:0000256" key="3">
    <source>
        <dbReference type="RuleBase" id="RU003616"/>
    </source>
</evidence>
<dbReference type="STRING" id="1447883.A0A2B7XPF1"/>
<dbReference type="Gene3D" id="2.60.40.790">
    <property type="match status" value="1"/>
</dbReference>
<dbReference type="AlphaFoldDB" id="A0A2B7XPF1"/>
<keyword evidence="1" id="KW-0346">Stress response</keyword>
<proteinExistence type="inferred from homology"/>
<feature type="compositionally biased region" description="Polar residues" evidence="4">
    <location>
        <begin position="93"/>
        <end position="105"/>
    </location>
</feature>
<dbReference type="Proteomes" id="UP000224634">
    <property type="component" value="Unassembled WGS sequence"/>
</dbReference>
<dbReference type="Pfam" id="PF00011">
    <property type="entry name" value="HSP20"/>
    <property type="match status" value="1"/>
</dbReference>
<name>A0A2B7XPF1_POLH7</name>
<evidence type="ECO:0000259" key="5">
    <source>
        <dbReference type="PROSITE" id="PS01031"/>
    </source>
</evidence>
<dbReference type="InterPro" id="IPR002068">
    <property type="entry name" value="A-crystallin/Hsp20_dom"/>
</dbReference>
<evidence type="ECO:0000313" key="7">
    <source>
        <dbReference type="Proteomes" id="UP000224634"/>
    </source>
</evidence>
<dbReference type="PANTHER" id="PTHR11527">
    <property type="entry name" value="HEAT-SHOCK PROTEIN 20 FAMILY MEMBER"/>
    <property type="match status" value="1"/>
</dbReference>
<comment type="caution">
    <text evidence="6">The sequence shown here is derived from an EMBL/GenBank/DDBJ whole genome shotgun (WGS) entry which is preliminary data.</text>
</comment>
<evidence type="ECO:0000256" key="4">
    <source>
        <dbReference type="SAM" id="MobiDB-lite"/>
    </source>
</evidence>
<accession>A0A2B7XPF1</accession>
<dbReference type="PROSITE" id="PS01031">
    <property type="entry name" value="SHSP"/>
    <property type="match status" value="1"/>
</dbReference>
<comment type="similarity">
    <text evidence="2 3">Belongs to the small heat shock protein (HSP20) family.</text>
</comment>
<sequence>MAFFPSFSNDFTPLFRLLDDYDVHRSSTARTPGQQQQGRACSIRSFTPRFDVRESKDAYHLDGEMPGIDQKDIEIEFADLQTIVIKGRTAREYTSTNVEEQQPQLQVEDAPSSPAPSSPSSHQPTVEDEDAPPQQEQQEIAKPATKSVTKKRKNEPKYWVSERSFGEFHRSFNFPIRVDQENVRANLKNGILSITVPKAAAPTLKKIHVE</sequence>
<dbReference type="EMBL" id="PDNA01000141">
    <property type="protein sequence ID" value="PGH10820.1"/>
    <property type="molecule type" value="Genomic_DNA"/>
</dbReference>
<evidence type="ECO:0000256" key="2">
    <source>
        <dbReference type="PROSITE-ProRule" id="PRU00285"/>
    </source>
</evidence>
<feature type="domain" description="SHSP" evidence="5">
    <location>
        <begin position="41"/>
        <end position="210"/>
    </location>
</feature>
<evidence type="ECO:0000313" key="6">
    <source>
        <dbReference type="EMBL" id="PGH10820.1"/>
    </source>
</evidence>
<dbReference type="InterPro" id="IPR008978">
    <property type="entry name" value="HSP20-like_chaperone"/>
</dbReference>
<dbReference type="CDD" id="cd06464">
    <property type="entry name" value="ACD_sHsps-like"/>
    <property type="match status" value="1"/>
</dbReference>
<keyword evidence="7" id="KW-1185">Reference proteome</keyword>
<gene>
    <name evidence="6" type="ORF">AJ80_07371</name>
</gene>
<evidence type="ECO:0000256" key="1">
    <source>
        <dbReference type="ARBA" id="ARBA00023016"/>
    </source>
</evidence>
<dbReference type="OrthoDB" id="1431247at2759"/>
<organism evidence="6 7">
    <name type="scientific">Polytolypa hystricis (strain UAMH7299)</name>
    <dbReference type="NCBI Taxonomy" id="1447883"/>
    <lineage>
        <taxon>Eukaryota</taxon>
        <taxon>Fungi</taxon>
        <taxon>Dikarya</taxon>
        <taxon>Ascomycota</taxon>
        <taxon>Pezizomycotina</taxon>
        <taxon>Eurotiomycetes</taxon>
        <taxon>Eurotiomycetidae</taxon>
        <taxon>Onygenales</taxon>
        <taxon>Onygenales incertae sedis</taxon>
        <taxon>Polytolypa</taxon>
    </lineage>
</organism>
<dbReference type="SUPFAM" id="SSF49764">
    <property type="entry name" value="HSP20-like chaperones"/>
    <property type="match status" value="1"/>
</dbReference>
<feature type="region of interest" description="Disordered" evidence="4">
    <location>
        <begin position="93"/>
        <end position="156"/>
    </location>
</feature>
<reference evidence="6 7" key="1">
    <citation type="submission" date="2017-10" db="EMBL/GenBank/DDBJ databases">
        <title>Comparative genomics in systemic dimorphic fungi from Ajellomycetaceae.</title>
        <authorList>
            <person name="Munoz J.F."/>
            <person name="Mcewen J.G."/>
            <person name="Clay O.K."/>
            <person name="Cuomo C.A."/>
        </authorList>
    </citation>
    <scope>NUCLEOTIDE SEQUENCE [LARGE SCALE GENOMIC DNA]</scope>
    <source>
        <strain evidence="6 7">UAMH7299</strain>
    </source>
</reference>
<dbReference type="InterPro" id="IPR031107">
    <property type="entry name" value="Small_HSP"/>
</dbReference>